<proteinExistence type="predicted"/>
<dbReference type="HOGENOM" id="CLU_2260892_0_0_10"/>
<evidence type="ECO:0000313" key="1">
    <source>
        <dbReference type="EMBL" id="EHP47197.1"/>
    </source>
</evidence>
<comment type="caution">
    <text evidence="1">The sequence shown here is derived from an EMBL/GenBank/DDBJ whole genome shotgun (WGS) entry which is preliminary data.</text>
</comment>
<dbReference type="GeneID" id="98069365"/>
<evidence type="ECO:0000313" key="2">
    <source>
        <dbReference type="Proteomes" id="UP000004892"/>
    </source>
</evidence>
<gene>
    <name evidence="1" type="ORF">HMPREF9449_01804</name>
</gene>
<dbReference type="RefSeq" id="WP_009136952.1">
    <property type="nucleotide sequence ID" value="NZ_JH594596.1"/>
</dbReference>
<dbReference type="PATRIC" id="fig|742817.3.peg.1916"/>
<name>H1DHR8_9BACT</name>
<accession>H1DHR8</accession>
<protein>
    <submittedName>
        <fullName evidence="1">Uncharacterized protein</fullName>
    </submittedName>
</protein>
<organism evidence="1 2">
    <name type="scientific">Odoribacter laneus YIT 12061</name>
    <dbReference type="NCBI Taxonomy" id="742817"/>
    <lineage>
        <taxon>Bacteria</taxon>
        <taxon>Pseudomonadati</taxon>
        <taxon>Bacteroidota</taxon>
        <taxon>Bacteroidia</taxon>
        <taxon>Bacteroidales</taxon>
        <taxon>Odoribacteraceae</taxon>
        <taxon>Odoribacter</taxon>
    </lineage>
</organism>
<sequence>MDTHHITNLISQAYEAGYKRCLEDTGVLPKFLTLKQAYKIYKRRNVELWIKEKLITPLKISGKRNGAIKISRERLELLASLSYVDRVYGIIPPENKEEYDGIF</sequence>
<keyword evidence="2" id="KW-1185">Reference proteome</keyword>
<dbReference type="Proteomes" id="UP000004892">
    <property type="component" value="Unassembled WGS sequence"/>
</dbReference>
<reference evidence="1 2" key="1">
    <citation type="submission" date="2012-01" db="EMBL/GenBank/DDBJ databases">
        <title>The Genome Sequence of Odoribacter laneus YIT 12061.</title>
        <authorList>
            <consortium name="The Broad Institute Genome Sequencing Platform"/>
            <person name="Earl A."/>
            <person name="Ward D."/>
            <person name="Feldgarden M."/>
            <person name="Gevers D."/>
            <person name="Morotomi M."/>
            <person name="Young S.K."/>
            <person name="Zeng Q."/>
            <person name="Gargeya S."/>
            <person name="Fitzgerald M."/>
            <person name="Haas B."/>
            <person name="Abouelleil A."/>
            <person name="Alvarado L."/>
            <person name="Arachchi H.M."/>
            <person name="Berlin A."/>
            <person name="Chapman S.B."/>
            <person name="Gearin G."/>
            <person name="Goldberg J."/>
            <person name="Griggs A."/>
            <person name="Gujja S."/>
            <person name="Hansen M."/>
            <person name="Heiman D."/>
            <person name="Howarth C."/>
            <person name="Larimer J."/>
            <person name="Lui A."/>
            <person name="MacDonald P.J.P."/>
            <person name="McCowen C."/>
            <person name="Montmayeur A."/>
            <person name="Murphy C."/>
            <person name="Neiman D."/>
            <person name="Pearson M."/>
            <person name="Priest M."/>
            <person name="Roberts A."/>
            <person name="Saif S."/>
            <person name="Shea T."/>
            <person name="Sisk P."/>
            <person name="Stolte C."/>
            <person name="Sykes S."/>
            <person name="Wortman J."/>
            <person name="Nusbaum C."/>
            <person name="Birren B."/>
        </authorList>
    </citation>
    <scope>NUCLEOTIDE SEQUENCE [LARGE SCALE GENOMIC DNA]</scope>
    <source>
        <strain evidence="1 2">YIT 12061</strain>
    </source>
</reference>
<dbReference type="STRING" id="742817.HMPREF9449_01804"/>
<dbReference type="AlphaFoldDB" id="H1DHR8"/>
<dbReference type="EMBL" id="ADMC01000023">
    <property type="protein sequence ID" value="EHP47197.1"/>
    <property type="molecule type" value="Genomic_DNA"/>
</dbReference>